<evidence type="ECO:0000256" key="4">
    <source>
        <dbReference type="ARBA" id="ARBA00037096"/>
    </source>
</evidence>
<dbReference type="AlphaFoldDB" id="A0A0C3BWX0"/>
<dbReference type="PRINTS" id="PR00081">
    <property type="entry name" value="GDHRDH"/>
</dbReference>
<evidence type="ECO:0000256" key="3">
    <source>
        <dbReference type="ARBA" id="ARBA00023002"/>
    </source>
</evidence>
<dbReference type="PROSITE" id="PS00061">
    <property type="entry name" value="ADH_SHORT"/>
    <property type="match status" value="1"/>
</dbReference>
<keyword evidence="3" id="KW-0560">Oxidoreductase</keyword>
<reference evidence="5 6" key="1">
    <citation type="submission" date="2014-04" db="EMBL/GenBank/DDBJ databases">
        <authorList>
            <consortium name="DOE Joint Genome Institute"/>
            <person name="Kuo A."/>
            <person name="Tarkka M."/>
            <person name="Buscot F."/>
            <person name="Kohler A."/>
            <person name="Nagy L.G."/>
            <person name="Floudas D."/>
            <person name="Copeland A."/>
            <person name="Barry K.W."/>
            <person name="Cichocki N."/>
            <person name="Veneault-Fourrey C."/>
            <person name="LaButti K."/>
            <person name="Lindquist E.A."/>
            <person name="Lipzen A."/>
            <person name="Lundell T."/>
            <person name="Morin E."/>
            <person name="Murat C."/>
            <person name="Sun H."/>
            <person name="Tunlid A."/>
            <person name="Henrissat B."/>
            <person name="Grigoriev I.V."/>
            <person name="Hibbett D.S."/>
            <person name="Martin F."/>
            <person name="Nordberg H.P."/>
            <person name="Cantor M.N."/>
            <person name="Hua S.X."/>
        </authorList>
    </citation>
    <scope>NUCLEOTIDE SEQUENCE [LARGE SCALE GENOMIC DNA]</scope>
    <source>
        <strain evidence="5 6">F 1598</strain>
    </source>
</reference>
<dbReference type="InParanoid" id="A0A0C3BWX0"/>
<organism evidence="5 6">
    <name type="scientific">Piloderma croceum (strain F 1598)</name>
    <dbReference type="NCBI Taxonomy" id="765440"/>
    <lineage>
        <taxon>Eukaryota</taxon>
        <taxon>Fungi</taxon>
        <taxon>Dikarya</taxon>
        <taxon>Basidiomycota</taxon>
        <taxon>Agaricomycotina</taxon>
        <taxon>Agaricomycetes</taxon>
        <taxon>Agaricomycetidae</taxon>
        <taxon>Atheliales</taxon>
        <taxon>Atheliaceae</taxon>
        <taxon>Piloderma</taxon>
    </lineage>
</organism>
<dbReference type="Proteomes" id="UP000054166">
    <property type="component" value="Unassembled WGS sequence"/>
</dbReference>
<dbReference type="InterPro" id="IPR036291">
    <property type="entry name" value="NAD(P)-bd_dom_sf"/>
</dbReference>
<evidence type="ECO:0000256" key="2">
    <source>
        <dbReference type="ARBA" id="ARBA00022857"/>
    </source>
</evidence>
<sequence>MIPLLDKSHYPLLLAAVPIFFGLRRLFQCPIRPFKVPHLSERVLVLGATSGIGRAIALQYAERGARVCVVGRRQVKLVEVMSECGDKCLAVGGDFSNVEDMVRVRNAVEEAWGGLDTVIVAAGVSAMRPLLELAGVEAEAMGSAHATATGIQHTVNIAAAATQGNYVGPLIAAVTFIPLLLRTSASPSILLLSSLASVIPAPTRTLYGSTKSASLLLYQSLSIEHPTIHFSFVLPSTVEGDFRAGAVDGRKVHETGPTKGGLKKSAVARECIRAVDWGVKSVFMPRYYRLAIFLYWIWPTFIERKAKAKYNF</sequence>
<keyword evidence="6" id="KW-1185">Reference proteome</keyword>
<comment type="function">
    <text evidence="4">Putative oxidoreductase.</text>
</comment>
<dbReference type="EMBL" id="KN832997">
    <property type="protein sequence ID" value="KIM81867.1"/>
    <property type="molecule type" value="Genomic_DNA"/>
</dbReference>
<reference evidence="6" key="2">
    <citation type="submission" date="2015-01" db="EMBL/GenBank/DDBJ databases">
        <title>Evolutionary Origins and Diversification of the Mycorrhizal Mutualists.</title>
        <authorList>
            <consortium name="DOE Joint Genome Institute"/>
            <consortium name="Mycorrhizal Genomics Consortium"/>
            <person name="Kohler A."/>
            <person name="Kuo A."/>
            <person name="Nagy L.G."/>
            <person name="Floudas D."/>
            <person name="Copeland A."/>
            <person name="Barry K.W."/>
            <person name="Cichocki N."/>
            <person name="Veneault-Fourrey C."/>
            <person name="LaButti K."/>
            <person name="Lindquist E.A."/>
            <person name="Lipzen A."/>
            <person name="Lundell T."/>
            <person name="Morin E."/>
            <person name="Murat C."/>
            <person name="Riley R."/>
            <person name="Ohm R."/>
            <person name="Sun H."/>
            <person name="Tunlid A."/>
            <person name="Henrissat B."/>
            <person name="Grigoriev I.V."/>
            <person name="Hibbett D.S."/>
            <person name="Martin F."/>
        </authorList>
    </citation>
    <scope>NUCLEOTIDE SEQUENCE [LARGE SCALE GENOMIC DNA]</scope>
    <source>
        <strain evidence="6">F 1598</strain>
    </source>
</reference>
<dbReference type="HOGENOM" id="CLU_056799_1_0_1"/>
<comment type="similarity">
    <text evidence="1">Belongs to the short-chain dehydrogenases/reductases (SDR) family.</text>
</comment>
<evidence type="ECO:0000256" key="1">
    <source>
        <dbReference type="ARBA" id="ARBA00006484"/>
    </source>
</evidence>
<protein>
    <recommendedName>
        <fullName evidence="7">NAD(P)-binding protein</fullName>
    </recommendedName>
</protein>
<dbReference type="STRING" id="765440.A0A0C3BWX0"/>
<dbReference type="GO" id="GO:0016491">
    <property type="term" value="F:oxidoreductase activity"/>
    <property type="evidence" value="ECO:0007669"/>
    <property type="project" value="UniProtKB-KW"/>
</dbReference>
<dbReference type="InterPro" id="IPR002347">
    <property type="entry name" value="SDR_fam"/>
</dbReference>
<dbReference type="OrthoDB" id="37659at2759"/>
<dbReference type="Gene3D" id="3.40.50.720">
    <property type="entry name" value="NAD(P)-binding Rossmann-like Domain"/>
    <property type="match status" value="1"/>
</dbReference>
<evidence type="ECO:0000313" key="6">
    <source>
        <dbReference type="Proteomes" id="UP000054166"/>
    </source>
</evidence>
<dbReference type="SUPFAM" id="SSF51735">
    <property type="entry name" value="NAD(P)-binding Rossmann-fold domains"/>
    <property type="match status" value="1"/>
</dbReference>
<dbReference type="PANTHER" id="PTHR44196:SF1">
    <property type="entry name" value="DEHYDROGENASE_REDUCTASE SDR FAMILY MEMBER 7B"/>
    <property type="match status" value="1"/>
</dbReference>
<proteinExistence type="inferred from homology"/>
<evidence type="ECO:0008006" key="7">
    <source>
        <dbReference type="Google" id="ProtNLM"/>
    </source>
</evidence>
<keyword evidence="2" id="KW-0521">NADP</keyword>
<dbReference type="InterPro" id="IPR020904">
    <property type="entry name" value="Sc_DH/Rdtase_CS"/>
</dbReference>
<dbReference type="GO" id="GO:0016020">
    <property type="term" value="C:membrane"/>
    <property type="evidence" value="ECO:0007669"/>
    <property type="project" value="TreeGrafter"/>
</dbReference>
<dbReference type="PANTHER" id="PTHR44196">
    <property type="entry name" value="DEHYDROGENASE/REDUCTASE SDR FAMILY MEMBER 7B"/>
    <property type="match status" value="1"/>
</dbReference>
<dbReference type="Pfam" id="PF00106">
    <property type="entry name" value="adh_short"/>
    <property type="match status" value="1"/>
</dbReference>
<accession>A0A0C3BWX0</accession>
<evidence type="ECO:0000313" key="5">
    <source>
        <dbReference type="EMBL" id="KIM81867.1"/>
    </source>
</evidence>
<gene>
    <name evidence="5" type="ORF">PILCRDRAFT_821229</name>
</gene>
<name>A0A0C3BWX0_PILCF</name>